<name>A0ABN2VTB0_9ACTN</name>
<sequence>MPSSTPEPSDEVAERERRRRAAALLGDLLPSSTTDDLPAPDEQTGRGAGDRDDELRRDVPPHHGS</sequence>
<dbReference type="RefSeq" id="WP_344324466.1">
    <property type="nucleotide sequence ID" value="NZ_BAAAPY010000001.1"/>
</dbReference>
<gene>
    <name evidence="2" type="ORF">GCM10009821_07400</name>
</gene>
<reference evidence="2 3" key="1">
    <citation type="journal article" date="2019" name="Int. J. Syst. Evol. Microbiol.">
        <title>The Global Catalogue of Microorganisms (GCM) 10K type strain sequencing project: providing services to taxonomists for standard genome sequencing and annotation.</title>
        <authorList>
            <consortium name="The Broad Institute Genomics Platform"/>
            <consortium name="The Broad Institute Genome Sequencing Center for Infectious Disease"/>
            <person name="Wu L."/>
            <person name="Ma J."/>
        </authorList>
    </citation>
    <scope>NUCLEOTIDE SEQUENCE [LARGE SCALE GENOMIC DNA]</scope>
    <source>
        <strain evidence="2 3">JCM 15749</strain>
    </source>
</reference>
<accession>A0ABN2VTB0</accession>
<evidence type="ECO:0000313" key="3">
    <source>
        <dbReference type="Proteomes" id="UP001501480"/>
    </source>
</evidence>
<dbReference type="Proteomes" id="UP001501480">
    <property type="component" value="Unassembled WGS sequence"/>
</dbReference>
<feature type="region of interest" description="Disordered" evidence="1">
    <location>
        <begin position="1"/>
        <end position="65"/>
    </location>
</feature>
<evidence type="ECO:0000256" key="1">
    <source>
        <dbReference type="SAM" id="MobiDB-lite"/>
    </source>
</evidence>
<comment type="caution">
    <text evidence="2">The sequence shown here is derived from an EMBL/GenBank/DDBJ whole genome shotgun (WGS) entry which is preliminary data.</text>
</comment>
<keyword evidence="3" id="KW-1185">Reference proteome</keyword>
<dbReference type="EMBL" id="BAAAPY010000001">
    <property type="protein sequence ID" value="GAA2071929.1"/>
    <property type="molecule type" value="Genomic_DNA"/>
</dbReference>
<proteinExistence type="predicted"/>
<evidence type="ECO:0000313" key="2">
    <source>
        <dbReference type="EMBL" id="GAA2071929.1"/>
    </source>
</evidence>
<organism evidence="2 3">
    <name type="scientific">Aeromicrobium halocynthiae</name>
    <dbReference type="NCBI Taxonomy" id="560557"/>
    <lineage>
        <taxon>Bacteria</taxon>
        <taxon>Bacillati</taxon>
        <taxon>Actinomycetota</taxon>
        <taxon>Actinomycetes</taxon>
        <taxon>Propionibacteriales</taxon>
        <taxon>Nocardioidaceae</taxon>
        <taxon>Aeromicrobium</taxon>
    </lineage>
</organism>
<feature type="compositionally biased region" description="Basic and acidic residues" evidence="1">
    <location>
        <begin position="48"/>
        <end position="65"/>
    </location>
</feature>
<protein>
    <submittedName>
        <fullName evidence="2">Uncharacterized protein</fullName>
    </submittedName>
</protein>